<feature type="non-terminal residue" evidence="1">
    <location>
        <position position="73"/>
    </location>
</feature>
<gene>
    <name evidence="1" type="ORF">NEMVEDRAFT_v1g105181</name>
</gene>
<dbReference type="PhylomeDB" id="A7S593"/>
<dbReference type="EMBL" id="DS469582">
    <property type="protein sequence ID" value="EDO41083.1"/>
    <property type="molecule type" value="Genomic_DNA"/>
</dbReference>
<evidence type="ECO:0000313" key="1">
    <source>
        <dbReference type="EMBL" id="EDO41083.1"/>
    </source>
</evidence>
<dbReference type="HOGENOM" id="CLU_2712062_0_0_1"/>
<dbReference type="eggNOG" id="KOG2019">
    <property type="taxonomic scope" value="Eukaryota"/>
</dbReference>
<dbReference type="InParanoid" id="A7S593"/>
<dbReference type="AlphaFoldDB" id="A7S593"/>
<proteinExistence type="predicted"/>
<sequence length="73" mass="8550">RFYTYGDIPLEEHLQHISSLALQRFDKLQTETEIPHEERWSEAREAHVTCPIDPMAADHDKQTTVSRSFLVAR</sequence>
<dbReference type="Proteomes" id="UP000001593">
    <property type="component" value="Unassembled WGS sequence"/>
</dbReference>
<evidence type="ECO:0000313" key="2">
    <source>
        <dbReference type="Proteomes" id="UP000001593"/>
    </source>
</evidence>
<reference evidence="1 2" key="1">
    <citation type="journal article" date="2007" name="Science">
        <title>Sea anemone genome reveals ancestral eumetazoan gene repertoire and genomic organization.</title>
        <authorList>
            <person name="Putnam N.H."/>
            <person name="Srivastava M."/>
            <person name="Hellsten U."/>
            <person name="Dirks B."/>
            <person name="Chapman J."/>
            <person name="Salamov A."/>
            <person name="Terry A."/>
            <person name="Shapiro H."/>
            <person name="Lindquist E."/>
            <person name="Kapitonov V.V."/>
            <person name="Jurka J."/>
            <person name="Genikhovich G."/>
            <person name="Grigoriev I.V."/>
            <person name="Lucas S.M."/>
            <person name="Steele R.E."/>
            <person name="Finnerty J.R."/>
            <person name="Technau U."/>
            <person name="Martindale M.Q."/>
            <person name="Rokhsar D.S."/>
        </authorList>
    </citation>
    <scope>NUCLEOTIDE SEQUENCE [LARGE SCALE GENOMIC DNA]</scope>
    <source>
        <strain evidence="2">CH2 X CH6</strain>
    </source>
</reference>
<keyword evidence="2" id="KW-1185">Reference proteome</keyword>
<accession>A7S593</accession>
<name>A7S593_NEMVE</name>
<protein>
    <submittedName>
        <fullName evidence="1">Uncharacterized protein</fullName>
    </submittedName>
</protein>
<dbReference type="STRING" id="45351.A7S593"/>
<dbReference type="KEGG" id="nve:5512815"/>
<organism evidence="1 2">
    <name type="scientific">Nematostella vectensis</name>
    <name type="common">Starlet sea anemone</name>
    <dbReference type="NCBI Taxonomy" id="45351"/>
    <lineage>
        <taxon>Eukaryota</taxon>
        <taxon>Metazoa</taxon>
        <taxon>Cnidaria</taxon>
        <taxon>Anthozoa</taxon>
        <taxon>Hexacorallia</taxon>
        <taxon>Actiniaria</taxon>
        <taxon>Edwardsiidae</taxon>
        <taxon>Nematostella</taxon>
    </lineage>
</organism>